<dbReference type="Proteomes" id="UP000187321">
    <property type="component" value="Plasmid unnamed3"/>
</dbReference>
<dbReference type="EMBL" id="FTNP01000009">
    <property type="protein sequence ID" value="SIS08014.1"/>
    <property type="molecule type" value="Genomic_DNA"/>
</dbReference>
<keyword evidence="3" id="KW-1133">Transmembrane helix</keyword>
<keyword evidence="3" id="KW-0812">Transmembrane</keyword>
<evidence type="ECO:0000313" key="5">
    <source>
        <dbReference type="EMBL" id="SIS08014.1"/>
    </source>
</evidence>
<evidence type="ECO:0000256" key="3">
    <source>
        <dbReference type="SAM" id="Phobius"/>
    </source>
</evidence>
<dbReference type="KEGG" id="hda:BB347_18515"/>
<dbReference type="RefSeq" id="WP_076584254.1">
    <property type="nucleotide sequence ID" value="NZ_CP019330.1"/>
</dbReference>
<accession>A0A1N7G680</accession>
<sequence>MALERAREWAGQKLRPKQYVDEENAKTPYETQDPHTWRDEAAPSFRDKLAQRKYRILSKSFVLLCLLGVGIAGMRSFFPGIYYSEAVRTLVAVVTIVVVTGLLTINWMLKRLEHFDWLILNLPGGVEVYLGEYTTTNGGEEPIFKPLRGFTLWGTVGNHYELGDLSDDFARSFAKKDRKADDPVRMGLPKEADEQSVSTWYGTVLSVVSDGVEPDATSPEVDVRVWPSARDHDDTIDGLMDLVRTKERRIDDLQKEVSDLRESRNKYRHEANKTRQEVRDELVDSQKEIFESINPSVSMAAGQASQNQHTQTRSNGTTDPDPVMQDTMEAMSNE</sequence>
<proteinExistence type="predicted"/>
<name>A0A1N7G680_9EURY</name>
<evidence type="ECO:0000313" key="4">
    <source>
        <dbReference type="EMBL" id="APX98701.1"/>
    </source>
</evidence>
<organism evidence="5 6">
    <name type="scientific">Natronorubrum daqingense</name>
    <dbReference type="NCBI Taxonomy" id="588898"/>
    <lineage>
        <taxon>Archaea</taxon>
        <taxon>Methanobacteriati</taxon>
        <taxon>Methanobacteriota</taxon>
        <taxon>Stenosarchaea group</taxon>
        <taxon>Halobacteria</taxon>
        <taxon>Halobacteriales</taxon>
        <taxon>Natrialbaceae</taxon>
        <taxon>Natronorubrum</taxon>
    </lineage>
</organism>
<feature type="region of interest" description="Disordered" evidence="2">
    <location>
        <begin position="293"/>
        <end position="334"/>
    </location>
</feature>
<feature type="region of interest" description="Disordered" evidence="2">
    <location>
        <begin position="17"/>
        <end position="37"/>
    </location>
</feature>
<feature type="transmembrane region" description="Helical" evidence="3">
    <location>
        <begin position="56"/>
        <end position="78"/>
    </location>
</feature>
<reference evidence="4 7" key="1">
    <citation type="submission" date="2017-01" db="EMBL/GenBank/DDBJ databases">
        <title>Complete genome sequence of Haloterrigena daqingensis type strain (JX313T).</title>
        <authorList>
            <person name="Shuang W."/>
        </authorList>
    </citation>
    <scope>NUCLEOTIDE SEQUENCE [LARGE SCALE GENOMIC DNA]</scope>
    <source>
        <strain evidence="7">JX313</strain>
        <strain evidence="4">JX313T</strain>
        <plasmid evidence="7">Plasmid unnamed3</plasmid>
        <plasmid evidence="4">unnamed3</plasmid>
    </source>
</reference>
<keyword evidence="4" id="KW-0614">Plasmid</keyword>
<evidence type="ECO:0000313" key="7">
    <source>
        <dbReference type="Proteomes" id="UP000187321"/>
    </source>
</evidence>
<evidence type="ECO:0000313" key="6">
    <source>
        <dbReference type="Proteomes" id="UP000185687"/>
    </source>
</evidence>
<dbReference type="GeneID" id="30957980"/>
<reference evidence="5 6" key="2">
    <citation type="submission" date="2017-01" db="EMBL/GenBank/DDBJ databases">
        <authorList>
            <person name="Mah S.A."/>
            <person name="Swanson W.J."/>
            <person name="Moy G.W."/>
            <person name="Vacquier V.D."/>
        </authorList>
    </citation>
    <scope>NUCLEOTIDE SEQUENCE [LARGE SCALE GENOMIC DNA]</scope>
    <source>
        <strain evidence="5 6">CGMCC 1.8909</strain>
    </source>
</reference>
<feature type="compositionally biased region" description="Polar residues" evidence="2">
    <location>
        <begin position="293"/>
        <end position="318"/>
    </location>
</feature>
<keyword evidence="6" id="KW-1185">Reference proteome</keyword>
<gene>
    <name evidence="4" type="ORF">BB347_18515</name>
    <name evidence="5" type="ORF">SAMN05421809_3758</name>
</gene>
<feature type="coiled-coil region" evidence="1">
    <location>
        <begin position="236"/>
        <end position="288"/>
    </location>
</feature>
<keyword evidence="1" id="KW-0175">Coiled coil</keyword>
<evidence type="ECO:0000256" key="2">
    <source>
        <dbReference type="SAM" id="MobiDB-lite"/>
    </source>
</evidence>
<evidence type="ECO:0000256" key="1">
    <source>
        <dbReference type="SAM" id="Coils"/>
    </source>
</evidence>
<dbReference type="EMBL" id="CP019330">
    <property type="protein sequence ID" value="APX98701.1"/>
    <property type="molecule type" value="Genomic_DNA"/>
</dbReference>
<dbReference type="Proteomes" id="UP000185687">
    <property type="component" value="Unassembled WGS sequence"/>
</dbReference>
<geneLocation type="plasmid" evidence="4">
    <name>unnamed3</name>
</geneLocation>
<keyword evidence="3" id="KW-0472">Membrane</keyword>
<dbReference type="AlphaFoldDB" id="A0A1N7G680"/>
<protein>
    <submittedName>
        <fullName evidence="5">Uncharacterized protein</fullName>
    </submittedName>
</protein>
<feature type="transmembrane region" description="Helical" evidence="3">
    <location>
        <begin position="90"/>
        <end position="109"/>
    </location>
</feature>